<evidence type="ECO:0000256" key="2">
    <source>
        <dbReference type="ARBA" id="ARBA00022552"/>
    </source>
</evidence>
<comment type="function">
    <text evidence="6">Specifically methylates the N4 position of cytidine in position 1402 (C1402) of 16S rRNA.</text>
</comment>
<feature type="binding site" evidence="6">
    <location>
        <position position="79"/>
    </location>
    <ligand>
        <name>S-adenosyl-L-methionine</name>
        <dbReference type="ChEBI" id="CHEBI:59789"/>
    </ligand>
</feature>
<organism evidence="7 8">
    <name type="scientific">Parasutterella secunda</name>
    <dbReference type="NCBI Taxonomy" id="626947"/>
    <lineage>
        <taxon>Bacteria</taxon>
        <taxon>Pseudomonadati</taxon>
        <taxon>Pseudomonadota</taxon>
        <taxon>Betaproteobacteria</taxon>
        <taxon>Burkholderiales</taxon>
        <taxon>Sutterellaceae</taxon>
        <taxon>Parasutterella</taxon>
    </lineage>
</organism>
<dbReference type="Pfam" id="PF01795">
    <property type="entry name" value="Methyltransf_5"/>
    <property type="match status" value="1"/>
</dbReference>
<dbReference type="EMBL" id="JACJKX010000005">
    <property type="protein sequence ID" value="MBM6928373.1"/>
    <property type="molecule type" value="Genomic_DNA"/>
</dbReference>
<keyword evidence="5 6" id="KW-0949">S-adenosyl-L-methionine</keyword>
<sequence length="316" mass="35171">MEKRFAHLSVMAEVAPPMVVTNPDGTYVDATFGRGGHSRRILSLLSPEGRLIAFDRDPQAIESAKEIDDKRFSIIHAPFSHMREELSLKNVDRVAGVFMDIGVSSPQIDDASRGFSFRMDGPLDMRMDTSCGQTAAEWLASASETEIARVIHTLGEERFAKKIARAIVQSRVTDPLVSTQQLAKLVAQVVPANKKDPTQNPATRTFQAIRIHINSELDELSQALEAAMDLVEDGGRIAVITFHSLEDRIVKRFFDEKAHPERRFDSRLPLRASELPAPELTDIRRILPTEEECAANPRARSAILRVATRVRTGRPA</sequence>
<dbReference type="Gene3D" id="1.10.150.170">
    <property type="entry name" value="Putative methyltransferase TM0872, insert domain"/>
    <property type="match status" value="1"/>
</dbReference>
<comment type="similarity">
    <text evidence="1 6">Belongs to the methyltransferase superfamily. RsmH family.</text>
</comment>
<dbReference type="InterPro" id="IPR029063">
    <property type="entry name" value="SAM-dependent_MTases_sf"/>
</dbReference>
<keyword evidence="3 6" id="KW-0489">Methyltransferase</keyword>
<evidence type="ECO:0000313" key="8">
    <source>
        <dbReference type="Proteomes" id="UP000777002"/>
    </source>
</evidence>
<dbReference type="Proteomes" id="UP000777002">
    <property type="component" value="Unassembled WGS sequence"/>
</dbReference>
<keyword evidence="2 6" id="KW-0698">rRNA processing</keyword>
<dbReference type="InterPro" id="IPR002903">
    <property type="entry name" value="RsmH"/>
</dbReference>
<accession>A0ABS2GRG6</accession>
<evidence type="ECO:0000256" key="5">
    <source>
        <dbReference type="ARBA" id="ARBA00022691"/>
    </source>
</evidence>
<comment type="catalytic activity">
    <reaction evidence="6">
        <text>cytidine(1402) in 16S rRNA + S-adenosyl-L-methionine = N(4)-methylcytidine(1402) in 16S rRNA + S-adenosyl-L-homocysteine + H(+)</text>
        <dbReference type="Rhea" id="RHEA:42928"/>
        <dbReference type="Rhea" id="RHEA-COMP:10286"/>
        <dbReference type="Rhea" id="RHEA-COMP:10287"/>
        <dbReference type="ChEBI" id="CHEBI:15378"/>
        <dbReference type="ChEBI" id="CHEBI:57856"/>
        <dbReference type="ChEBI" id="CHEBI:59789"/>
        <dbReference type="ChEBI" id="CHEBI:74506"/>
        <dbReference type="ChEBI" id="CHEBI:82748"/>
        <dbReference type="EC" id="2.1.1.199"/>
    </reaction>
</comment>
<dbReference type="PANTHER" id="PTHR11265:SF0">
    <property type="entry name" value="12S RRNA N4-METHYLCYTIDINE METHYLTRANSFERASE"/>
    <property type="match status" value="1"/>
</dbReference>
<dbReference type="NCBIfam" id="TIGR00006">
    <property type="entry name" value="16S rRNA (cytosine(1402)-N(4))-methyltransferase RsmH"/>
    <property type="match status" value="1"/>
</dbReference>
<reference evidence="7 8" key="1">
    <citation type="journal article" date="2021" name="Sci. Rep.">
        <title>The distribution of antibiotic resistance genes in chicken gut microbiota commensals.</title>
        <authorList>
            <person name="Juricova H."/>
            <person name="Matiasovicova J."/>
            <person name="Kubasova T."/>
            <person name="Cejkova D."/>
            <person name="Rychlik I."/>
        </authorList>
    </citation>
    <scope>NUCLEOTIDE SEQUENCE [LARGE SCALE GENOMIC DNA]</scope>
    <source>
        <strain evidence="7 8">An562</strain>
    </source>
</reference>
<proteinExistence type="inferred from homology"/>
<gene>
    <name evidence="6 7" type="primary">rsmH</name>
    <name evidence="7" type="ORF">H5985_03715</name>
</gene>
<dbReference type="PANTHER" id="PTHR11265">
    <property type="entry name" value="S-ADENOSYL-METHYLTRANSFERASE MRAW"/>
    <property type="match status" value="1"/>
</dbReference>
<feature type="binding site" evidence="6">
    <location>
        <begin position="35"/>
        <end position="37"/>
    </location>
    <ligand>
        <name>S-adenosyl-L-methionine</name>
        <dbReference type="ChEBI" id="CHEBI:59789"/>
    </ligand>
</feature>
<dbReference type="EC" id="2.1.1.199" evidence="6"/>
<comment type="subcellular location">
    <subcellularLocation>
        <location evidence="6">Cytoplasm</location>
    </subcellularLocation>
</comment>
<protein>
    <recommendedName>
        <fullName evidence="6">Ribosomal RNA small subunit methyltransferase H</fullName>
        <ecNumber evidence="6">2.1.1.199</ecNumber>
    </recommendedName>
    <alternativeName>
        <fullName evidence="6">16S rRNA m(4)C1402 methyltransferase</fullName>
    </alternativeName>
    <alternativeName>
        <fullName evidence="6">rRNA (cytosine-N(4)-)-methyltransferase RsmH</fullName>
    </alternativeName>
</protein>
<feature type="binding site" evidence="6">
    <location>
        <position position="55"/>
    </location>
    <ligand>
        <name>S-adenosyl-L-methionine</name>
        <dbReference type="ChEBI" id="CHEBI:59789"/>
    </ligand>
</feature>
<evidence type="ECO:0000256" key="4">
    <source>
        <dbReference type="ARBA" id="ARBA00022679"/>
    </source>
</evidence>
<keyword evidence="4 6" id="KW-0808">Transferase</keyword>
<dbReference type="Gene3D" id="3.40.50.150">
    <property type="entry name" value="Vaccinia Virus protein VP39"/>
    <property type="match status" value="1"/>
</dbReference>
<dbReference type="HAMAP" id="MF_01007">
    <property type="entry name" value="16SrRNA_methyltr_H"/>
    <property type="match status" value="1"/>
</dbReference>
<keyword evidence="6" id="KW-0963">Cytoplasm</keyword>
<feature type="binding site" evidence="6">
    <location>
        <position position="100"/>
    </location>
    <ligand>
        <name>S-adenosyl-L-methionine</name>
        <dbReference type="ChEBI" id="CHEBI:59789"/>
    </ligand>
</feature>
<comment type="caution">
    <text evidence="7">The sequence shown here is derived from an EMBL/GenBank/DDBJ whole genome shotgun (WGS) entry which is preliminary data.</text>
</comment>
<name>A0ABS2GRG6_9BURK</name>
<evidence type="ECO:0000256" key="3">
    <source>
        <dbReference type="ARBA" id="ARBA00022603"/>
    </source>
</evidence>
<feature type="binding site" evidence="6">
    <location>
        <position position="107"/>
    </location>
    <ligand>
        <name>S-adenosyl-L-methionine</name>
        <dbReference type="ChEBI" id="CHEBI:59789"/>
    </ligand>
</feature>
<evidence type="ECO:0000256" key="1">
    <source>
        <dbReference type="ARBA" id="ARBA00010396"/>
    </source>
</evidence>
<keyword evidence="8" id="KW-1185">Reference proteome</keyword>
<dbReference type="PIRSF" id="PIRSF004486">
    <property type="entry name" value="MraW"/>
    <property type="match status" value="1"/>
</dbReference>
<dbReference type="RefSeq" id="WP_205049972.1">
    <property type="nucleotide sequence ID" value="NZ_JACJKX010000005.1"/>
</dbReference>
<dbReference type="SUPFAM" id="SSF53335">
    <property type="entry name" value="S-adenosyl-L-methionine-dependent methyltransferases"/>
    <property type="match status" value="1"/>
</dbReference>
<evidence type="ECO:0000256" key="6">
    <source>
        <dbReference type="HAMAP-Rule" id="MF_01007"/>
    </source>
</evidence>
<evidence type="ECO:0000313" key="7">
    <source>
        <dbReference type="EMBL" id="MBM6928373.1"/>
    </source>
</evidence>
<dbReference type="InterPro" id="IPR023397">
    <property type="entry name" value="SAM-dep_MeTrfase_MraW_recog"/>
</dbReference>
<dbReference type="SUPFAM" id="SSF81799">
    <property type="entry name" value="Putative methyltransferase TM0872, insert domain"/>
    <property type="match status" value="1"/>
</dbReference>